<comment type="caution">
    <text evidence="2">The sequence shown here is derived from an EMBL/GenBank/DDBJ whole genome shotgun (WGS) entry which is preliminary data.</text>
</comment>
<dbReference type="EMBL" id="BTTX01000002">
    <property type="protein sequence ID" value="GMU05840.1"/>
    <property type="molecule type" value="Genomic_DNA"/>
</dbReference>
<accession>A0ABQ6QPB6</accession>
<sequence length="102" mass="10859">MLGAALGIAGDFLAADSPPSVGDVLTAILLSPVAVTVGGAATTVPALTWPLLVGGLLFWPVLVVLARRWLRQGTVWALPVLLLWCWQGFFQAVHRLWMILSA</sequence>
<dbReference type="Proteomes" id="UP001342631">
    <property type="component" value="Unassembled WGS sequence"/>
</dbReference>
<feature type="transmembrane region" description="Helical" evidence="1">
    <location>
        <begin position="76"/>
        <end position="97"/>
    </location>
</feature>
<evidence type="ECO:0000313" key="3">
    <source>
        <dbReference type="Proteomes" id="UP001342631"/>
    </source>
</evidence>
<feature type="transmembrane region" description="Helical" evidence="1">
    <location>
        <begin position="51"/>
        <end position="70"/>
    </location>
</feature>
<keyword evidence="1" id="KW-1133">Transmembrane helix</keyword>
<reference evidence="2 3" key="1">
    <citation type="journal article" date="2024" name="Arch. Microbiol.">
        <title>Corallococcus caeni sp. nov., a novel myxobacterium isolated from activated sludge.</title>
        <authorList>
            <person name="Tomita S."/>
            <person name="Nakai R."/>
            <person name="Kuroda K."/>
            <person name="Kurashita H."/>
            <person name="Hatamoto M."/>
            <person name="Yamaguchi T."/>
            <person name="Narihiro T."/>
        </authorList>
    </citation>
    <scope>NUCLEOTIDE SEQUENCE [LARGE SCALE GENOMIC DNA]</scope>
    <source>
        <strain evidence="2 3">NO1</strain>
    </source>
</reference>
<proteinExistence type="predicted"/>
<keyword evidence="1" id="KW-0812">Transmembrane</keyword>
<evidence type="ECO:0000256" key="1">
    <source>
        <dbReference type="SAM" id="Phobius"/>
    </source>
</evidence>
<evidence type="ECO:0000313" key="2">
    <source>
        <dbReference type="EMBL" id="GMU05840.1"/>
    </source>
</evidence>
<gene>
    <name evidence="2" type="ORF">ASNO1_20930</name>
</gene>
<protein>
    <submittedName>
        <fullName evidence="2">Uncharacterized protein</fullName>
    </submittedName>
</protein>
<keyword evidence="3" id="KW-1185">Reference proteome</keyword>
<name>A0ABQ6QPB6_9BACT</name>
<keyword evidence="1" id="KW-0472">Membrane</keyword>
<organism evidence="2 3">
    <name type="scientific">Corallococcus caeni</name>
    <dbReference type="NCBI Taxonomy" id="3082388"/>
    <lineage>
        <taxon>Bacteria</taxon>
        <taxon>Pseudomonadati</taxon>
        <taxon>Myxococcota</taxon>
        <taxon>Myxococcia</taxon>
        <taxon>Myxococcales</taxon>
        <taxon>Cystobacterineae</taxon>
        <taxon>Myxococcaceae</taxon>
        <taxon>Corallococcus</taxon>
    </lineage>
</organism>